<reference evidence="3" key="1">
    <citation type="submission" date="2023-03" db="UniProtKB">
        <authorList>
            <consortium name="EnsemblPlants"/>
        </authorList>
    </citation>
    <scope>IDENTIFICATION</scope>
</reference>
<organism evidence="3">
    <name type="scientific">Cucumis melo</name>
    <name type="common">Muskmelon</name>
    <dbReference type="NCBI Taxonomy" id="3656"/>
    <lineage>
        <taxon>Eukaryota</taxon>
        <taxon>Viridiplantae</taxon>
        <taxon>Streptophyta</taxon>
        <taxon>Embryophyta</taxon>
        <taxon>Tracheophyta</taxon>
        <taxon>Spermatophyta</taxon>
        <taxon>Magnoliopsida</taxon>
        <taxon>eudicotyledons</taxon>
        <taxon>Gunneridae</taxon>
        <taxon>Pentapetalae</taxon>
        <taxon>rosids</taxon>
        <taxon>fabids</taxon>
        <taxon>Cucurbitales</taxon>
        <taxon>Cucurbitaceae</taxon>
        <taxon>Benincaseae</taxon>
        <taxon>Cucumis</taxon>
    </lineage>
</organism>
<feature type="signal peptide" evidence="2">
    <location>
        <begin position="1"/>
        <end position="30"/>
    </location>
</feature>
<name>A0A9I9DLV9_CUCME</name>
<feature type="chain" id="PRO_5047315069" evidence="2">
    <location>
        <begin position="31"/>
        <end position="82"/>
    </location>
</feature>
<keyword evidence="2" id="KW-0732">Signal</keyword>
<accession>A0A9I9DLV9</accession>
<dbReference type="EnsemblPlants" id="MELO3C020539.2.1">
    <property type="protein sequence ID" value="MELO3C020539.2.1"/>
    <property type="gene ID" value="MELO3C020539.2"/>
</dbReference>
<evidence type="ECO:0000313" key="3">
    <source>
        <dbReference type="EnsemblPlants" id="MELO3C020539.2.1"/>
    </source>
</evidence>
<sequence>MASSSSSPRLSFYFSFLLLLLLTTAMVASAARHAPPIPISSNERNDEGMIGLQDYGDARANHRHDPHHPLTVNKGNKKELDG</sequence>
<gene>
    <name evidence="3" type="primary">103497069</name>
</gene>
<feature type="region of interest" description="Disordered" evidence="1">
    <location>
        <begin position="34"/>
        <end position="82"/>
    </location>
</feature>
<evidence type="ECO:0000256" key="1">
    <source>
        <dbReference type="SAM" id="MobiDB-lite"/>
    </source>
</evidence>
<dbReference type="RefSeq" id="XP_008457363.2">
    <property type="nucleotide sequence ID" value="XM_008459141.3"/>
</dbReference>
<proteinExistence type="predicted"/>
<evidence type="ECO:0000256" key="2">
    <source>
        <dbReference type="SAM" id="SignalP"/>
    </source>
</evidence>
<protein>
    <submittedName>
        <fullName evidence="3">Uncharacterized protein</fullName>
    </submittedName>
</protein>